<reference evidence="2" key="2">
    <citation type="submission" date="2021-05" db="EMBL/GenBank/DDBJ databases">
        <authorList>
            <person name="Moolhuijzen P.M."/>
            <person name="Moffat C.S."/>
        </authorList>
    </citation>
    <scope>NUCLEOTIDE SEQUENCE</scope>
    <source>
        <strain evidence="2">86-124</strain>
    </source>
</reference>
<proteinExistence type="predicted"/>
<dbReference type="AlphaFoldDB" id="A0A2W1H5E9"/>
<reference evidence="3" key="4">
    <citation type="journal article" date="2022" name="Microb. Genom.">
        <title>A global pangenome for the wheat fungal pathogen Pyrenophora tritici-repentis and prediction of effector protein structural homology.</title>
        <authorList>
            <person name="Moolhuijzen P.M."/>
            <person name="See P.T."/>
            <person name="Shi G."/>
            <person name="Powell H.R."/>
            <person name="Cockram J."/>
            <person name="Jorgensen L.N."/>
            <person name="Benslimane H."/>
            <person name="Strelkov S.E."/>
            <person name="Turner J."/>
            <person name="Liu Z."/>
            <person name="Moffat C.S."/>
        </authorList>
    </citation>
    <scope>NUCLEOTIDE SEQUENCE [LARGE SCALE GENOMIC DNA]</scope>
</reference>
<name>A0A2W1H5E9_9PLEO</name>
<dbReference type="Proteomes" id="UP000249757">
    <property type="component" value="Unassembled WGS sequence"/>
</dbReference>
<evidence type="ECO:0000313" key="2">
    <source>
        <dbReference type="EMBL" id="KAI1507532.1"/>
    </source>
</evidence>
<dbReference type="EMBL" id="NQIK02000003">
    <property type="protein sequence ID" value="KAF7572936.1"/>
    <property type="molecule type" value="Genomic_DNA"/>
</dbReference>
<evidence type="ECO:0000313" key="1">
    <source>
        <dbReference type="EMBL" id="KAF7572936.1"/>
    </source>
</evidence>
<dbReference type="OrthoDB" id="3799546at2759"/>
<protein>
    <submittedName>
        <fullName evidence="2">Uncharacterized protein</fullName>
    </submittedName>
</protein>
<gene>
    <name evidence="2" type="ORF">Ptr86124_013555</name>
    <name evidence="1" type="ORF">PtrM4_078410</name>
</gene>
<dbReference type="EMBL" id="NRDI02000039">
    <property type="protein sequence ID" value="KAI1507532.1"/>
    <property type="molecule type" value="Genomic_DNA"/>
</dbReference>
<accession>A0A2W1H5E9</accession>
<reference evidence="1" key="1">
    <citation type="journal article" date="2018" name="BMC Genomics">
        <title>Comparative genomics of the wheat fungal pathogen Pyrenophora tritici-repentis reveals chromosomal variations and genome plasticity.</title>
        <authorList>
            <person name="Moolhuijzen P."/>
            <person name="See P.T."/>
            <person name="Hane J.K."/>
            <person name="Shi G."/>
            <person name="Liu Z."/>
            <person name="Oliver R.P."/>
            <person name="Moffat C.S."/>
        </authorList>
    </citation>
    <scope>NUCLEOTIDE SEQUENCE [LARGE SCALE GENOMIC DNA]</scope>
    <source>
        <strain evidence="1">M4</strain>
    </source>
</reference>
<comment type="caution">
    <text evidence="2">The sequence shown here is derived from an EMBL/GenBank/DDBJ whole genome shotgun (WGS) entry which is preliminary data.</text>
</comment>
<sequence>MNHYFNVEAASQSAMAKLNGLAVARYAYSPPVVDAADDSADDYQESDDGSKYKQIEEMEIDIPVHSQRSAPRPMPVKDKDLLKREREEQAGFIILIRDNNKPDPYGTVSETHGPLPWSAIAKAYNERYGKSIASAAMEKRVRQGRAVWMEKHLTYPSKIIYSKKVKERYPEAVVAFAQSDGILGNPKQNHNFLRANDLQDGVGSNDSYNDWIGGWIPPDHVRNLADLHNYADEALFTLPEKVSIDVYDNQQIQIGSVIANRKDLLMNSSVFRQLLDHNISTQVQLQCWPLGLIERYAECVSFKEIAQLPNRIFRDGASAIELYCFAVQV</sequence>
<evidence type="ECO:0000313" key="3">
    <source>
        <dbReference type="Proteomes" id="UP000249757"/>
    </source>
</evidence>
<dbReference type="Proteomes" id="UP000245464">
    <property type="component" value="Chromosome 3"/>
</dbReference>
<keyword evidence="3" id="KW-1185">Reference proteome</keyword>
<reference evidence="2" key="3">
    <citation type="journal article" date="2022" name="bioRxiv">
        <title>A global pangenome for the wheat fungal pathogen Pyrenophora tritici-repentis and prediction of effector protein structural homology.</title>
        <authorList>
            <person name="Moolhuijzen P."/>
            <person name="See P.T."/>
            <person name="Shi G."/>
            <person name="Powell H.R."/>
            <person name="Cockram J."/>
            <person name="Jorgensen L.N."/>
            <person name="Benslimane H."/>
            <person name="Strelkov S.E."/>
            <person name="Turner J."/>
            <person name="Liu Z."/>
            <person name="Moffat C.S."/>
        </authorList>
    </citation>
    <scope>NUCLEOTIDE SEQUENCE</scope>
    <source>
        <strain evidence="2">86-124</strain>
    </source>
</reference>
<organism evidence="2 3">
    <name type="scientific">Pyrenophora tritici-repentis</name>
    <dbReference type="NCBI Taxonomy" id="45151"/>
    <lineage>
        <taxon>Eukaryota</taxon>
        <taxon>Fungi</taxon>
        <taxon>Dikarya</taxon>
        <taxon>Ascomycota</taxon>
        <taxon>Pezizomycotina</taxon>
        <taxon>Dothideomycetes</taxon>
        <taxon>Pleosporomycetidae</taxon>
        <taxon>Pleosporales</taxon>
        <taxon>Pleosporineae</taxon>
        <taxon>Pleosporaceae</taxon>
        <taxon>Pyrenophora</taxon>
    </lineage>
</organism>